<dbReference type="Proteomes" id="UP001280581">
    <property type="component" value="Unassembled WGS sequence"/>
</dbReference>
<comment type="caution">
    <text evidence="3">The sequence shown here is derived from an EMBL/GenBank/DDBJ whole genome shotgun (WGS) entry which is preliminary data.</text>
</comment>
<evidence type="ECO:0000256" key="1">
    <source>
        <dbReference type="ARBA" id="ARBA00035112"/>
    </source>
</evidence>
<proteinExistence type="inferred from homology"/>
<feature type="transmembrane region" description="Helical" evidence="2">
    <location>
        <begin position="41"/>
        <end position="64"/>
    </location>
</feature>
<dbReference type="InterPro" id="IPR021765">
    <property type="entry name" value="UstYa-like"/>
</dbReference>
<evidence type="ECO:0000256" key="2">
    <source>
        <dbReference type="SAM" id="Phobius"/>
    </source>
</evidence>
<keyword evidence="2" id="KW-1133">Transmembrane helix</keyword>
<evidence type="ECO:0000313" key="3">
    <source>
        <dbReference type="EMBL" id="KAK3210298.1"/>
    </source>
</evidence>
<gene>
    <name evidence="3" type="ORF">GRF29_44g2262126</name>
</gene>
<comment type="similarity">
    <text evidence="1">Belongs to the ustYa family.</text>
</comment>
<dbReference type="EMBL" id="WVTA01000005">
    <property type="protein sequence ID" value="KAK3210298.1"/>
    <property type="molecule type" value="Genomic_DNA"/>
</dbReference>
<sequence length="165" mass="18026">MWKSKLKTSGFKAIPAEDEHTRCLLPPETPLVVQRGVSKRVFVLSIALASFLSALLGVAISSAAQLDPNRFTIRHTSQYSPIVDEVDLRYSRISFNGSLMKSNVYRQDAGPEVDAAWKSLGADSRIPTNKAAKSGLAPDQVKIKDKYGGGYPAHVEGLHHLHCLV</sequence>
<reference evidence="3 4" key="1">
    <citation type="submission" date="2021-02" db="EMBL/GenBank/DDBJ databases">
        <title>Genome assembly of Pseudopithomyces chartarum.</title>
        <authorList>
            <person name="Jauregui R."/>
            <person name="Singh J."/>
            <person name="Voisey C."/>
        </authorList>
    </citation>
    <scope>NUCLEOTIDE SEQUENCE [LARGE SCALE GENOMIC DNA]</scope>
    <source>
        <strain evidence="3 4">AGR01</strain>
    </source>
</reference>
<dbReference type="PANTHER" id="PTHR33365:SF13">
    <property type="entry name" value="TAT PATHWAY SIGNAL SEQUENCE"/>
    <property type="match status" value="1"/>
</dbReference>
<keyword evidence="2" id="KW-0812">Transmembrane</keyword>
<dbReference type="PANTHER" id="PTHR33365">
    <property type="entry name" value="YALI0B05434P"/>
    <property type="match status" value="1"/>
</dbReference>
<protein>
    <submittedName>
        <fullName evidence="3">Uncharacterized protein</fullName>
    </submittedName>
</protein>
<dbReference type="AlphaFoldDB" id="A0AAN6M172"/>
<evidence type="ECO:0000313" key="4">
    <source>
        <dbReference type="Proteomes" id="UP001280581"/>
    </source>
</evidence>
<dbReference type="GO" id="GO:0043386">
    <property type="term" value="P:mycotoxin biosynthetic process"/>
    <property type="evidence" value="ECO:0007669"/>
    <property type="project" value="InterPro"/>
</dbReference>
<name>A0AAN6M172_9PLEO</name>
<dbReference type="Pfam" id="PF11807">
    <property type="entry name" value="UstYa"/>
    <property type="match status" value="1"/>
</dbReference>
<keyword evidence="4" id="KW-1185">Reference proteome</keyword>
<organism evidence="3 4">
    <name type="scientific">Pseudopithomyces chartarum</name>
    <dbReference type="NCBI Taxonomy" id="1892770"/>
    <lineage>
        <taxon>Eukaryota</taxon>
        <taxon>Fungi</taxon>
        <taxon>Dikarya</taxon>
        <taxon>Ascomycota</taxon>
        <taxon>Pezizomycotina</taxon>
        <taxon>Dothideomycetes</taxon>
        <taxon>Pleosporomycetidae</taxon>
        <taxon>Pleosporales</taxon>
        <taxon>Massarineae</taxon>
        <taxon>Didymosphaeriaceae</taxon>
        <taxon>Pseudopithomyces</taxon>
    </lineage>
</organism>
<accession>A0AAN6M172</accession>
<keyword evidence="2" id="KW-0472">Membrane</keyword>